<comment type="caution">
    <text evidence="2">The sequence shown here is derived from an EMBL/GenBank/DDBJ whole genome shotgun (WGS) entry which is preliminary data.</text>
</comment>
<feature type="compositionally biased region" description="Polar residues" evidence="1">
    <location>
        <begin position="323"/>
        <end position="349"/>
    </location>
</feature>
<feature type="compositionally biased region" description="Polar residues" evidence="1">
    <location>
        <begin position="226"/>
        <end position="247"/>
    </location>
</feature>
<feature type="region of interest" description="Disordered" evidence="1">
    <location>
        <begin position="318"/>
        <end position="372"/>
    </location>
</feature>
<dbReference type="RefSeq" id="XP_069230306.1">
    <property type="nucleotide sequence ID" value="XM_069372857.1"/>
</dbReference>
<proteinExistence type="predicted"/>
<name>A0AB34KTV3_9PEZI</name>
<protein>
    <submittedName>
        <fullName evidence="2">Uncharacterized protein</fullName>
    </submittedName>
</protein>
<dbReference type="AlphaFoldDB" id="A0AB34KTV3"/>
<feature type="compositionally biased region" description="Polar residues" evidence="1">
    <location>
        <begin position="154"/>
        <end position="171"/>
    </location>
</feature>
<evidence type="ECO:0000313" key="3">
    <source>
        <dbReference type="Proteomes" id="UP000803884"/>
    </source>
</evidence>
<dbReference type="EMBL" id="JAAQHG020000011">
    <property type="protein sequence ID" value="KAL1587201.1"/>
    <property type="molecule type" value="Genomic_DNA"/>
</dbReference>
<organism evidence="2 3">
    <name type="scientific">Cladosporium halotolerans</name>
    <dbReference type="NCBI Taxonomy" id="1052096"/>
    <lineage>
        <taxon>Eukaryota</taxon>
        <taxon>Fungi</taxon>
        <taxon>Dikarya</taxon>
        <taxon>Ascomycota</taxon>
        <taxon>Pezizomycotina</taxon>
        <taxon>Dothideomycetes</taxon>
        <taxon>Dothideomycetidae</taxon>
        <taxon>Cladosporiales</taxon>
        <taxon>Cladosporiaceae</taxon>
        <taxon>Cladosporium</taxon>
    </lineage>
</organism>
<feature type="region of interest" description="Disordered" evidence="1">
    <location>
        <begin position="220"/>
        <end position="260"/>
    </location>
</feature>
<feature type="region of interest" description="Disordered" evidence="1">
    <location>
        <begin position="1"/>
        <end position="31"/>
    </location>
</feature>
<reference evidence="2 3" key="1">
    <citation type="journal article" date="2020" name="Microbiol. Resour. Announc.">
        <title>Draft Genome Sequence of a Cladosporium Species Isolated from the Mesophotic Ascidian Didemnum maculosum.</title>
        <authorList>
            <person name="Gioti A."/>
            <person name="Siaperas R."/>
            <person name="Nikolaivits E."/>
            <person name="Le Goff G."/>
            <person name="Ouazzani J."/>
            <person name="Kotoulas G."/>
            <person name="Topakas E."/>
        </authorList>
    </citation>
    <scope>NUCLEOTIDE SEQUENCE [LARGE SCALE GENOMIC DNA]</scope>
    <source>
        <strain evidence="2 3">TM138-S3</strain>
    </source>
</reference>
<evidence type="ECO:0000313" key="2">
    <source>
        <dbReference type="EMBL" id="KAL1587201.1"/>
    </source>
</evidence>
<dbReference type="Proteomes" id="UP000803884">
    <property type="component" value="Unassembled WGS sequence"/>
</dbReference>
<sequence length="450" mass="48832">MPPIRSMPAAKPVKIERSHEENQERAYIAASRRSDRSLEARIESARRASEIHKRRTGRSLRVTEADVINEEMYEEEDDDLPMQYRRLTAHLQTQNADFDRRLAAYLTNHVAMRSALGQAVSDAWQNNQFNNIGQLMSPNMMQAPQQQQQPGMQTSMLPPQTMNRSPTTHRQTPYPMANVQGMRPQHGRSASIATPQNYSYQQQNAGSVQNSPIDGIKAEDRRMSVPVSNTPQTPVSGSARPSSTHTSPARAISRSGSDSNLAAQQQNFNMQSMPGQTSFPSGLTQAQQNAINPLSTELPMESQQLLAANPFEFSLGEPVPNLTLPQNKRTYSYNPNGNAKSSKTSSPTDQPAMPTGFSGMGNSTGGMNATLAPSAFDSNGSFAPSPADSAFSPAGYAFGGMGFGNDMFSSDFAKDPMFGGGDSLSGTVTPGEGDWAGFLANDVWEEQPVA</sequence>
<dbReference type="GeneID" id="96005695"/>
<evidence type="ECO:0000256" key="1">
    <source>
        <dbReference type="SAM" id="MobiDB-lite"/>
    </source>
</evidence>
<accession>A0AB34KTV3</accession>
<feature type="compositionally biased region" description="Basic and acidic residues" evidence="1">
    <location>
        <begin position="13"/>
        <end position="24"/>
    </location>
</feature>
<keyword evidence="3" id="KW-1185">Reference proteome</keyword>
<feature type="region of interest" description="Disordered" evidence="1">
    <location>
        <begin position="145"/>
        <end position="190"/>
    </location>
</feature>
<gene>
    <name evidence="2" type="ORF">WHR41_04251</name>
</gene>